<keyword evidence="3" id="KW-0804">Transcription</keyword>
<sequence>MRTKRIDLIERYIEEEKLVSLDVLCEKFAVSKNTIRRDIEELVKKGVVEKVYGGVSFKVPPSDTPLVPYEKRHTVLNTEKDTISKKAASFVKEGDIIYIDTGTTCLNMVDYLAHVPCTIITNSLRIFMKAVQYPDLQIISLPGRLNRDTLSFVGSEIPTYLRTYNITKAFMASTGVTIQNGLTNASADEYAIKKTVVENSQTRFLLSDHTKFGKFALMTYCPLSEIQYLITDTTPQQKYLDYCKEHEIIIEVTK</sequence>
<dbReference type="Proteomes" id="UP000661649">
    <property type="component" value="Unassembled WGS sequence"/>
</dbReference>
<dbReference type="Pfam" id="PF00455">
    <property type="entry name" value="DeoRC"/>
    <property type="match status" value="1"/>
</dbReference>
<feature type="domain" description="HTH deoR-type" evidence="4">
    <location>
        <begin position="2"/>
        <end position="57"/>
    </location>
</feature>
<dbReference type="Gene3D" id="3.40.50.1360">
    <property type="match status" value="1"/>
</dbReference>
<evidence type="ECO:0000259" key="4">
    <source>
        <dbReference type="PROSITE" id="PS51000"/>
    </source>
</evidence>
<dbReference type="InterPro" id="IPR018356">
    <property type="entry name" value="Tscrpt_reg_HTH_DeoR_CS"/>
</dbReference>
<dbReference type="InterPro" id="IPR036390">
    <property type="entry name" value="WH_DNA-bd_sf"/>
</dbReference>
<dbReference type="RefSeq" id="WP_022303845.1">
    <property type="nucleotide sequence ID" value="NZ_DAWEHX010000002.1"/>
</dbReference>
<evidence type="ECO:0000256" key="1">
    <source>
        <dbReference type="ARBA" id="ARBA00023015"/>
    </source>
</evidence>
<dbReference type="PANTHER" id="PTHR30363:SF60">
    <property type="entry name" value="HTH-TYPE TRANSCRIPTIONAL REGULATOR IOLR"/>
    <property type="match status" value="1"/>
</dbReference>
<dbReference type="Gene3D" id="1.10.10.10">
    <property type="entry name" value="Winged helix-like DNA-binding domain superfamily/Winged helix DNA-binding domain"/>
    <property type="match status" value="1"/>
</dbReference>
<accession>A0ABR7PAT7</accession>
<proteinExistence type="predicted"/>
<protein>
    <submittedName>
        <fullName evidence="5">DeoR/GlpR transcriptional regulator</fullName>
    </submittedName>
</protein>
<dbReference type="SMART" id="SM00420">
    <property type="entry name" value="HTH_DEOR"/>
    <property type="match status" value="1"/>
</dbReference>
<dbReference type="SUPFAM" id="SSF46785">
    <property type="entry name" value="Winged helix' DNA-binding domain"/>
    <property type="match status" value="1"/>
</dbReference>
<keyword evidence="6" id="KW-1185">Reference proteome</keyword>
<dbReference type="InterPro" id="IPR036388">
    <property type="entry name" value="WH-like_DNA-bd_sf"/>
</dbReference>
<comment type="caution">
    <text evidence="5">The sequence shown here is derived from an EMBL/GenBank/DDBJ whole genome shotgun (WGS) entry which is preliminary data.</text>
</comment>
<dbReference type="SMART" id="SM01134">
    <property type="entry name" value="DeoRC"/>
    <property type="match status" value="1"/>
</dbReference>
<gene>
    <name evidence="5" type="ORF">H8712_07930</name>
</gene>
<organism evidence="5 6">
    <name type="scientific">Blautia stercoris</name>
    <dbReference type="NCBI Taxonomy" id="871664"/>
    <lineage>
        <taxon>Bacteria</taxon>
        <taxon>Bacillati</taxon>
        <taxon>Bacillota</taxon>
        <taxon>Clostridia</taxon>
        <taxon>Lachnospirales</taxon>
        <taxon>Lachnospiraceae</taxon>
        <taxon>Blautia</taxon>
    </lineage>
</organism>
<dbReference type="InterPro" id="IPR001034">
    <property type="entry name" value="DeoR_HTH"/>
</dbReference>
<dbReference type="PROSITE" id="PS00894">
    <property type="entry name" value="HTH_DEOR_1"/>
    <property type="match status" value="1"/>
</dbReference>
<name>A0ABR7PAT7_9FIRM</name>
<evidence type="ECO:0000313" key="6">
    <source>
        <dbReference type="Proteomes" id="UP000661649"/>
    </source>
</evidence>
<dbReference type="InterPro" id="IPR050313">
    <property type="entry name" value="Carb_Metab_HTH_regulators"/>
</dbReference>
<dbReference type="Pfam" id="PF08220">
    <property type="entry name" value="HTH_DeoR"/>
    <property type="match status" value="1"/>
</dbReference>
<reference evidence="5 6" key="1">
    <citation type="submission" date="2020-08" db="EMBL/GenBank/DDBJ databases">
        <title>Genome public.</title>
        <authorList>
            <person name="Liu C."/>
            <person name="Sun Q."/>
        </authorList>
    </citation>
    <scope>NUCLEOTIDE SEQUENCE [LARGE SCALE GENOMIC DNA]</scope>
    <source>
        <strain evidence="5 6">3_YM_SP_D4_24.mj</strain>
    </source>
</reference>
<dbReference type="InterPro" id="IPR037171">
    <property type="entry name" value="NagB/RpiA_transferase-like"/>
</dbReference>
<evidence type="ECO:0000256" key="2">
    <source>
        <dbReference type="ARBA" id="ARBA00023125"/>
    </source>
</evidence>
<evidence type="ECO:0000256" key="3">
    <source>
        <dbReference type="ARBA" id="ARBA00023163"/>
    </source>
</evidence>
<keyword evidence="2" id="KW-0238">DNA-binding</keyword>
<dbReference type="PANTHER" id="PTHR30363">
    <property type="entry name" value="HTH-TYPE TRANSCRIPTIONAL REGULATOR SRLR-RELATED"/>
    <property type="match status" value="1"/>
</dbReference>
<dbReference type="SUPFAM" id="SSF100950">
    <property type="entry name" value="NagB/RpiA/CoA transferase-like"/>
    <property type="match status" value="1"/>
</dbReference>
<dbReference type="PRINTS" id="PR00037">
    <property type="entry name" value="HTHLACR"/>
</dbReference>
<dbReference type="PROSITE" id="PS51000">
    <property type="entry name" value="HTH_DEOR_2"/>
    <property type="match status" value="1"/>
</dbReference>
<dbReference type="InterPro" id="IPR014036">
    <property type="entry name" value="DeoR-like_C"/>
</dbReference>
<keyword evidence="1" id="KW-0805">Transcription regulation</keyword>
<evidence type="ECO:0000313" key="5">
    <source>
        <dbReference type="EMBL" id="MBC8628542.1"/>
    </source>
</evidence>
<dbReference type="EMBL" id="JACRTP010000003">
    <property type="protein sequence ID" value="MBC8628542.1"/>
    <property type="molecule type" value="Genomic_DNA"/>
</dbReference>